<feature type="site" description="Transition state stabilizer" evidence="7">
    <location>
        <position position="149"/>
    </location>
</feature>
<dbReference type="EMBL" id="BMHA01000002">
    <property type="protein sequence ID" value="GGI03735.1"/>
    <property type="molecule type" value="Genomic_DNA"/>
</dbReference>
<dbReference type="PROSITE" id="PS00726">
    <property type="entry name" value="AP_NUCLEASE_F1_1"/>
    <property type="match status" value="1"/>
</dbReference>
<feature type="active site" description="Proton donor/acceptor" evidence="5">
    <location>
        <position position="147"/>
    </location>
</feature>
<evidence type="ECO:0000256" key="1">
    <source>
        <dbReference type="ARBA" id="ARBA00007092"/>
    </source>
</evidence>
<comment type="similarity">
    <text evidence="1">Belongs to the DNA repair enzymes AP/ExoA family.</text>
</comment>
<keyword evidence="6" id="KW-0464">Manganese</keyword>
<feature type="site" description="Important for catalytic activity" evidence="7">
    <location>
        <position position="218"/>
    </location>
</feature>
<keyword evidence="3" id="KW-0378">Hydrolase</keyword>
<feature type="binding site" evidence="6">
    <location>
        <position position="249"/>
    </location>
    <ligand>
        <name>Mg(2+)</name>
        <dbReference type="ChEBI" id="CHEBI:18420"/>
        <label>1</label>
    </ligand>
</feature>
<evidence type="ECO:0000256" key="2">
    <source>
        <dbReference type="ARBA" id="ARBA00022723"/>
    </source>
</evidence>
<dbReference type="PANTHER" id="PTHR43250:SF2">
    <property type="entry name" value="EXODEOXYRIBONUCLEASE III"/>
    <property type="match status" value="1"/>
</dbReference>
<dbReference type="InterPro" id="IPR036691">
    <property type="entry name" value="Endo/exonu/phosph_ase_sf"/>
</dbReference>
<feature type="binding site" evidence="6">
    <location>
        <position position="7"/>
    </location>
    <ligand>
        <name>Mg(2+)</name>
        <dbReference type="ChEBI" id="CHEBI:18420"/>
        <label>1</label>
    </ligand>
</feature>
<dbReference type="PROSITE" id="PS51435">
    <property type="entry name" value="AP_NUCLEASE_F1_4"/>
    <property type="match status" value="1"/>
</dbReference>
<comment type="caution">
    <text evidence="9">The sequence shown here is derived from an EMBL/GenBank/DDBJ whole genome shotgun (WGS) entry which is preliminary data.</text>
</comment>
<evidence type="ECO:0000256" key="7">
    <source>
        <dbReference type="PIRSR" id="PIRSR604808-3"/>
    </source>
</evidence>
<evidence type="ECO:0000259" key="8">
    <source>
        <dbReference type="Pfam" id="PF03372"/>
    </source>
</evidence>
<evidence type="ECO:0000256" key="5">
    <source>
        <dbReference type="PIRSR" id="PIRSR604808-1"/>
    </source>
</evidence>
<evidence type="ECO:0000256" key="4">
    <source>
        <dbReference type="ARBA" id="ARBA00022842"/>
    </source>
</evidence>
<evidence type="ECO:0000256" key="3">
    <source>
        <dbReference type="ARBA" id="ARBA00022801"/>
    </source>
</evidence>
<dbReference type="GO" id="GO:0003677">
    <property type="term" value="F:DNA binding"/>
    <property type="evidence" value="ECO:0007669"/>
    <property type="project" value="InterPro"/>
</dbReference>
<dbReference type="GO" id="GO:0004519">
    <property type="term" value="F:endonuclease activity"/>
    <property type="evidence" value="ECO:0007669"/>
    <property type="project" value="InterPro"/>
</dbReference>
<reference evidence="9" key="2">
    <citation type="submission" date="2020-09" db="EMBL/GenBank/DDBJ databases">
        <authorList>
            <person name="Sun Q."/>
            <person name="Zhou Y."/>
        </authorList>
    </citation>
    <scope>NUCLEOTIDE SEQUENCE</scope>
    <source>
        <strain evidence="9">CGMCC 1.14988</strain>
    </source>
</reference>
<feature type="binding site" evidence="6">
    <location>
        <position position="34"/>
    </location>
    <ligand>
        <name>Mg(2+)</name>
        <dbReference type="ChEBI" id="CHEBI:18420"/>
        <label>1</label>
    </ligand>
</feature>
<dbReference type="NCBIfam" id="TIGR00633">
    <property type="entry name" value="xth"/>
    <property type="match status" value="1"/>
</dbReference>
<organism evidence="9 10">
    <name type="scientific">Egicoccus halophilus</name>
    <dbReference type="NCBI Taxonomy" id="1670830"/>
    <lineage>
        <taxon>Bacteria</taxon>
        <taxon>Bacillati</taxon>
        <taxon>Actinomycetota</taxon>
        <taxon>Nitriliruptoria</taxon>
        <taxon>Egicoccales</taxon>
        <taxon>Egicoccaceae</taxon>
        <taxon>Egicoccus</taxon>
    </lineage>
</organism>
<keyword evidence="10" id="KW-1185">Reference proteome</keyword>
<dbReference type="PANTHER" id="PTHR43250">
    <property type="entry name" value="EXODEOXYRIBONUCLEASE III"/>
    <property type="match status" value="1"/>
</dbReference>
<dbReference type="InterPro" id="IPR037493">
    <property type="entry name" value="ExoIII-like"/>
</dbReference>
<dbReference type="InterPro" id="IPR004808">
    <property type="entry name" value="AP_endonuc_1"/>
</dbReference>
<dbReference type="OrthoDB" id="9803914at2"/>
<gene>
    <name evidence="9" type="primary">xthA</name>
    <name evidence="9" type="ORF">GCM10011354_05520</name>
</gene>
<keyword evidence="4 6" id="KW-0460">Magnesium</keyword>
<proteinExistence type="inferred from homology"/>
<keyword evidence="2 6" id="KW-0479">Metal-binding</keyword>
<dbReference type="Proteomes" id="UP000650511">
    <property type="component" value="Unassembled WGS sequence"/>
</dbReference>
<comment type="cofactor">
    <cofactor evidence="6">
        <name>Mg(2+)</name>
        <dbReference type="ChEBI" id="CHEBI:18420"/>
    </cofactor>
    <cofactor evidence="6">
        <name>Mn(2+)</name>
        <dbReference type="ChEBI" id="CHEBI:29035"/>
    </cofactor>
    <text evidence="6">Probably binds two magnesium or manganese ions per subunit.</text>
</comment>
<dbReference type="SUPFAM" id="SSF56219">
    <property type="entry name" value="DNase I-like"/>
    <property type="match status" value="1"/>
</dbReference>
<dbReference type="Pfam" id="PF03372">
    <property type="entry name" value="Exo_endo_phos"/>
    <property type="match status" value="1"/>
</dbReference>
<reference evidence="9" key="1">
    <citation type="journal article" date="2014" name="Int. J. Syst. Evol. Microbiol.">
        <title>Complete genome sequence of Corynebacterium casei LMG S-19264T (=DSM 44701T), isolated from a smear-ripened cheese.</title>
        <authorList>
            <consortium name="US DOE Joint Genome Institute (JGI-PGF)"/>
            <person name="Walter F."/>
            <person name="Albersmeier A."/>
            <person name="Kalinowski J."/>
            <person name="Ruckert C."/>
        </authorList>
    </citation>
    <scope>NUCLEOTIDE SEQUENCE</scope>
    <source>
        <strain evidence="9">CGMCC 1.14988</strain>
    </source>
</reference>
<dbReference type="InterPro" id="IPR005135">
    <property type="entry name" value="Endo/exonuclease/phosphatase"/>
</dbReference>
<dbReference type="AlphaFoldDB" id="A0A8J3ETD9"/>
<evidence type="ECO:0000256" key="6">
    <source>
        <dbReference type="PIRSR" id="PIRSR604808-2"/>
    </source>
</evidence>
<dbReference type="Gene3D" id="3.60.10.10">
    <property type="entry name" value="Endonuclease/exonuclease/phosphatase"/>
    <property type="match status" value="1"/>
</dbReference>
<dbReference type="CDD" id="cd09086">
    <property type="entry name" value="ExoIII-like_AP-endo"/>
    <property type="match status" value="1"/>
</dbReference>
<feature type="binding site" evidence="6">
    <location>
        <position position="149"/>
    </location>
    <ligand>
        <name>Mg(2+)</name>
        <dbReference type="ChEBI" id="CHEBI:18420"/>
        <label>1</label>
    </ligand>
</feature>
<protein>
    <submittedName>
        <fullName evidence="9">Exodeoxyribonuclease III</fullName>
    </submittedName>
</protein>
<feature type="binding site" evidence="6">
    <location>
        <position position="147"/>
    </location>
    <ligand>
        <name>Mg(2+)</name>
        <dbReference type="ChEBI" id="CHEBI:18420"/>
        <label>1</label>
    </ligand>
</feature>
<dbReference type="NCBIfam" id="TIGR00195">
    <property type="entry name" value="exoDNase_III"/>
    <property type="match status" value="1"/>
</dbReference>
<dbReference type="InterPro" id="IPR020847">
    <property type="entry name" value="AP_endonuclease_F1_BS"/>
</dbReference>
<accession>A0A8J3ETD9</accession>
<dbReference type="GO" id="GO:0008311">
    <property type="term" value="F:double-stranded DNA 3'-5' DNA exonuclease activity"/>
    <property type="evidence" value="ECO:0007669"/>
    <property type="project" value="InterPro"/>
</dbReference>
<sequence length="262" mass="29327">MRLVTWNVNSLKARLPRVLELLDEHDPDVVCLQETKCAAEAFPHREFGMAGYTAVDHSAGRWNGVALLVRQDLEIDEVVHGLPGEPDEAEARWVEARVGGVSVVSTYVVNGRSPDHPMFAAKLHFFEAMRDRTRTLVAAGPTVVAGDLNVTRDDRDLWDPGAWAGSTHVTPEERAHLEAILALGLVDAWRQVAPDEVGYTWWDYRMGAFHRGMGMRLDYALVSEHLGVRTVRVDRSYRKNNRAGDKPSDHAPVLVELDRFEG</sequence>
<evidence type="ECO:0000313" key="10">
    <source>
        <dbReference type="Proteomes" id="UP000650511"/>
    </source>
</evidence>
<dbReference type="RefSeq" id="WP_130650942.1">
    <property type="nucleotide sequence ID" value="NZ_BMHA01000002.1"/>
</dbReference>
<feature type="domain" description="Endonuclease/exonuclease/phosphatase" evidence="8">
    <location>
        <begin position="4"/>
        <end position="250"/>
    </location>
</feature>
<dbReference type="GO" id="GO:0006281">
    <property type="term" value="P:DNA repair"/>
    <property type="evidence" value="ECO:0007669"/>
    <property type="project" value="InterPro"/>
</dbReference>
<feature type="active site" evidence="5">
    <location>
        <position position="107"/>
    </location>
</feature>
<dbReference type="GO" id="GO:0046872">
    <property type="term" value="F:metal ion binding"/>
    <property type="evidence" value="ECO:0007669"/>
    <property type="project" value="UniProtKB-KW"/>
</dbReference>
<name>A0A8J3ETD9_9ACTN</name>
<evidence type="ECO:0000313" key="9">
    <source>
        <dbReference type="EMBL" id="GGI03735.1"/>
    </source>
</evidence>
<feature type="site" description="Interaction with DNA substrate" evidence="7">
    <location>
        <position position="250"/>
    </location>
</feature>
<feature type="active site" description="Proton acceptor" evidence="5">
    <location>
        <position position="250"/>
    </location>
</feature>
<feature type="binding site" evidence="6">
    <location>
        <position position="250"/>
    </location>
    <ligand>
        <name>Mg(2+)</name>
        <dbReference type="ChEBI" id="CHEBI:18420"/>
        <label>1</label>
    </ligand>
</feature>